<dbReference type="InterPro" id="IPR042094">
    <property type="entry name" value="T2SS_GspF_sf"/>
</dbReference>
<sequence length="349" mass="38497">MPDLIARLAFSTKVRSRIWKQLAKLLQNRMHLHEALRLLKFQAEERKSPLANVYTHILHKLGRGRTLGAALDGLASREETLLISSAQDSSRLAGGLLLASKVLDAKSSIRKSLIGALAYPLMLLLLIVIMMLIVAERVMPQLAMLSDPETWQGAAYALYLQSSFISSWRGTALGIAILILICVVFFSFANWTGSRRRIADRFVPWSIYRLTIGTLWLYAVATRMRAGHQISNILKSMAGDISTSPYLREIVSNILASSGQGIDFGQALKKSGMRFPSPELVDTLAVYSRMPGFQNHLIELADEWLIEGIEGIQRLAGKIKVFMFALVIGQLSMVALAVGGLQSTLQGGM</sequence>
<evidence type="ECO:0000256" key="1">
    <source>
        <dbReference type="ARBA" id="ARBA00004651"/>
    </source>
</evidence>
<evidence type="ECO:0000256" key="2">
    <source>
        <dbReference type="ARBA" id="ARBA00005745"/>
    </source>
</evidence>
<dbReference type="PANTHER" id="PTHR30012">
    <property type="entry name" value="GENERAL SECRETION PATHWAY PROTEIN"/>
    <property type="match status" value="1"/>
</dbReference>
<feature type="domain" description="Type II secretion system protein GspF" evidence="8">
    <location>
        <begin position="21"/>
        <end position="135"/>
    </location>
</feature>
<feature type="transmembrane region" description="Helical" evidence="7">
    <location>
        <begin position="321"/>
        <end position="341"/>
    </location>
</feature>
<comment type="subcellular location">
    <subcellularLocation>
        <location evidence="1">Cell membrane</location>
        <topology evidence="1">Multi-pass membrane protein</topology>
    </subcellularLocation>
</comment>
<protein>
    <recommendedName>
        <fullName evidence="8">Type II secretion system protein GspF domain-containing protein</fullName>
    </recommendedName>
</protein>
<gene>
    <name evidence="9" type="ORF">HF854_05935</name>
</gene>
<evidence type="ECO:0000256" key="5">
    <source>
        <dbReference type="ARBA" id="ARBA00022989"/>
    </source>
</evidence>
<evidence type="ECO:0000256" key="4">
    <source>
        <dbReference type="ARBA" id="ARBA00022692"/>
    </source>
</evidence>
<dbReference type="Proteomes" id="UP000522333">
    <property type="component" value="Unassembled WGS sequence"/>
</dbReference>
<keyword evidence="5 7" id="KW-1133">Transmembrane helix</keyword>
<feature type="transmembrane region" description="Helical" evidence="7">
    <location>
        <begin position="113"/>
        <end position="135"/>
    </location>
</feature>
<dbReference type="AlphaFoldDB" id="A0A848CIJ0"/>
<accession>A0A848CIJ0</accession>
<keyword evidence="6 7" id="KW-0472">Membrane</keyword>
<dbReference type="InterPro" id="IPR018076">
    <property type="entry name" value="T2SS_GspF_dom"/>
</dbReference>
<feature type="transmembrane region" description="Helical" evidence="7">
    <location>
        <begin position="172"/>
        <end position="191"/>
    </location>
</feature>
<evidence type="ECO:0000313" key="9">
    <source>
        <dbReference type="EMBL" id="NME52073.1"/>
    </source>
</evidence>
<keyword evidence="3" id="KW-1003">Cell membrane</keyword>
<evidence type="ECO:0000313" key="10">
    <source>
        <dbReference type="Proteomes" id="UP000522333"/>
    </source>
</evidence>
<evidence type="ECO:0000256" key="6">
    <source>
        <dbReference type="ARBA" id="ARBA00023136"/>
    </source>
</evidence>
<evidence type="ECO:0000256" key="3">
    <source>
        <dbReference type="ARBA" id="ARBA00022475"/>
    </source>
</evidence>
<name>A0A848CIJ0_9BACT</name>
<proteinExistence type="inferred from homology"/>
<reference evidence="9 10" key="1">
    <citation type="submission" date="2020-04" db="EMBL/GenBank/DDBJ databases">
        <authorList>
            <person name="Hitch T.C.A."/>
            <person name="Wylensek D."/>
            <person name="Clavel T."/>
        </authorList>
    </citation>
    <scope>NUCLEOTIDE SEQUENCE [LARGE SCALE GENOMIC DNA]</scope>
    <source>
        <strain evidence="9 10">PG-251-APC-1</strain>
    </source>
</reference>
<dbReference type="PANTHER" id="PTHR30012:SF0">
    <property type="entry name" value="TYPE II SECRETION SYSTEM PROTEIN F-RELATED"/>
    <property type="match status" value="1"/>
</dbReference>
<dbReference type="Pfam" id="PF00482">
    <property type="entry name" value="T2SSF"/>
    <property type="match status" value="1"/>
</dbReference>
<evidence type="ECO:0000259" key="8">
    <source>
        <dbReference type="Pfam" id="PF00482"/>
    </source>
</evidence>
<keyword evidence="4 7" id="KW-0812">Transmembrane</keyword>
<organism evidence="9 10">
    <name type="scientific">Desulfovibrio piger</name>
    <dbReference type="NCBI Taxonomy" id="901"/>
    <lineage>
        <taxon>Bacteria</taxon>
        <taxon>Pseudomonadati</taxon>
        <taxon>Thermodesulfobacteriota</taxon>
        <taxon>Desulfovibrionia</taxon>
        <taxon>Desulfovibrionales</taxon>
        <taxon>Desulfovibrionaceae</taxon>
        <taxon>Desulfovibrio</taxon>
    </lineage>
</organism>
<dbReference type="Gene3D" id="1.20.81.30">
    <property type="entry name" value="Type II secretion system (T2SS), domain F"/>
    <property type="match status" value="1"/>
</dbReference>
<evidence type="ECO:0000256" key="7">
    <source>
        <dbReference type="SAM" id="Phobius"/>
    </source>
</evidence>
<comment type="caution">
    <text evidence="9">The sequence shown here is derived from an EMBL/GenBank/DDBJ whole genome shotgun (WGS) entry which is preliminary data.</text>
</comment>
<comment type="similarity">
    <text evidence="2">Belongs to the GSP F family.</text>
</comment>
<dbReference type="RefSeq" id="WP_168935469.1">
    <property type="nucleotide sequence ID" value="NZ_JABAFY010000016.1"/>
</dbReference>
<dbReference type="InterPro" id="IPR003004">
    <property type="entry name" value="GspF/PilC"/>
</dbReference>
<dbReference type="GO" id="GO:0005886">
    <property type="term" value="C:plasma membrane"/>
    <property type="evidence" value="ECO:0007669"/>
    <property type="project" value="UniProtKB-SubCell"/>
</dbReference>
<dbReference type="EMBL" id="JABAFY010000016">
    <property type="protein sequence ID" value="NME52073.1"/>
    <property type="molecule type" value="Genomic_DNA"/>
</dbReference>